<proteinExistence type="predicted"/>
<sequence length="83" mass="8846">MAPVVFRRVWQVAGATANSLSAAPAAEFRAVERGGKEPLAIALVPETTRIEPEQSASGVIMRWPFSIGSAVPELISGSRRSVR</sequence>
<gene>
    <name evidence="1" type="ORF">DNX69_22125</name>
</gene>
<evidence type="ECO:0000313" key="1">
    <source>
        <dbReference type="EMBL" id="PZA10030.1"/>
    </source>
</evidence>
<accession>A0A323UEX8</accession>
<evidence type="ECO:0000313" key="2">
    <source>
        <dbReference type="Proteomes" id="UP000248134"/>
    </source>
</evidence>
<dbReference type="Proteomes" id="UP000248134">
    <property type="component" value="Unassembled WGS sequence"/>
</dbReference>
<dbReference type="AlphaFoldDB" id="A0A323UEX8"/>
<reference evidence="1 2" key="1">
    <citation type="submission" date="2018-06" db="EMBL/GenBank/DDBJ databases">
        <title>Draft Whole-Genome Sequence of the purple photosynthetic bacterium Rhodospeudomonas palustris XCP.</title>
        <authorList>
            <person name="Rayyan A."/>
            <person name="Meyer T.E."/>
            <person name="Kyndt J.A."/>
        </authorList>
    </citation>
    <scope>NUCLEOTIDE SEQUENCE [LARGE SCALE GENOMIC DNA]</scope>
    <source>
        <strain evidence="1 2">XCP</strain>
    </source>
</reference>
<organism evidence="1 2">
    <name type="scientific">Rhodopseudomonas palustris</name>
    <dbReference type="NCBI Taxonomy" id="1076"/>
    <lineage>
        <taxon>Bacteria</taxon>
        <taxon>Pseudomonadati</taxon>
        <taxon>Pseudomonadota</taxon>
        <taxon>Alphaproteobacteria</taxon>
        <taxon>Hyphomicrobiales</taxon>
        <taxon>Nitrobacteraceae</taxon>
        <taxon>Rhodopseudomonas</taxon>
    </lineage>
</organism>
<comment type="caution">
    <text evidence="1">The sequence shown here is derived from an EMBL/GenBank/DDBJ whole genome shotgun (WGS) entry which is preliminary data.</text>
</comment>
<dbReference type="EMBL" id="QKQS01000026">
    <property type="protein sequence ID" value="PZA10030.1"/>
    <property type="molecule type" value="Genomic_DNA"/>
</dbReference>
<name>A0A323UEX8_RHOPL</name>
<protein>
    <submittedName>
        <fullName evidence="1">Uncharacterized protein</fullName>
    </submittedName>
</protein>